<keyword evidence="2" id="KW-1185">Reference proteome</keyword>
<reference evidence="1" key="1">
    <citation type="submission" date="2020-12" db="EMBL/GenBank/DDBJ databases">
        <title>WGS assembly of Carya illinoinensis cv. Pawnee.</title>
        <authorList>
            <person name="Platts A."/>
            <person name="Shu S."/>
            <person name="Wright S."/>
            <person name="Barry K."/>
            <person name="Edger P."/>
            <person name="Pires J.C."/>
            <person name="Schmutz J."/>
        </authorList>
    </citation>
    <scope>NUCLEOTIDE SEQUENCE</scope>
    <source>
        <tissue evidence="1">Leaf</tissue>
    </source>
</reference>
<dbReference type="AlphaFoldDB" id="A0A8T1QSB6"/>
<protein>
    <submittedName>
        <fullName evidence="1">Uncharacterized protein</fullName>
    </submittedName>
</protein>
<dbReference type="Proteomes" id="UP000811609">
    <property type="component" value="Chromosome 4"/>
</dbReference>
<accession>A0A8T1QSB6</accession>
<proteinExistence type="predicted"/>
<evidence type="ECO:0000313" key="2">
    <source>
        <dbReference type="Proteomes" id="UP000811609"/>
    </source>
</evidence>
<sequence length="81" mass="9050">MRFFNFFGERESAVVAPTSLQLSRLVVCYRSAKAFPSVATTDTYPHPLPFLASTSSPSKKLGRSRFFPKLASEKSFLFLPS</sequence>
<organism evidence="1 2">
    <name type="scientific">Carya illinoinensis</name>
    <name type="common">Pecan</name>
    <dbReference type="NCBI Taxonomy" id="32201"/>
    <lineage>
        <taxon>Eukaryota</taxon>
        <taxon>Viridiplantae</taxon>
        <taxon>Streptophyta</taxon>
        <taxon>Embryophyta</taxon>
        <taxon>Tracheophyta</taxon>
        <taxon>Spermatophyta</taxon>
        <taxon>Magnoliopsida</taxon>
        <taxon>eudicotyledons</taxon>
        <taxon>Gunneridae</taxon>
        <taxon>Pentapetalae</taxon>
        <taxon>rosids</taxon>
        <taxon>fabids</taxon>
        <taxon>Fagales</taxon>
        <taxon>Juglandaceae</taxon>
        <taxon>Carya</taxon>
    </lineage>
</organism>
<gene>
    <name evidence="1" type="ORF">CIPAW_04G119300</name>
</gene>
<name>A0A8T1QSB6_CARIL</name>
<dbReference type="EMBL" id="CM031812">
    <property type="protein sequence ID" value="KAG6657850.1"/>
    <property type="molecule type" value="Genomic_DNA"/>
</dbReference>
<evidence type="ECO:0000313" key="1">
    <source>
        <dbReference type="EMBL" id="KAG6657850.1"/>
    </source>
</evidence>
<comment type="caution">
    <text evidence="1">The sequence shown here is derived from an EMBL/GenBank/DDBJ whole genome shotgun (WGS) entry which is preliminary data.</text>
</comment>